<keyword evidence="2" id="KW-1185">Reference proteome</keyword>
<name>A0A9P0JIW6_ACAOB</name>
<reference evidence="1" key="1">
    <citation type="submission" date="2022-03" db="EMBL/GenBank/DDBJ databases">
        <authorList>
            <person name="Sayadi A."/>
        </authorList>
    </citation>
    <scope>NUCLEOTIDE SEQUENCE</scope>
</reference>
<dbReference type="Proteomes" id="UP001152888">
    <property type="component" value="Unassembled WGS sequence"/>
</dbReference>
<accession>A0A9P0JIW6</accession>
<proteinExistence type="predicted"/>
<evidence type="ECO:0000313" key="2">
    <source>
        <dbReference type="Proteomes" id="UP001152888"/>
    </source>
</evidence>
<organism evidence="1 2">
    <name type="scientific">Acanthoscelides obtectus</name>
    <name type="common">Bean weevil</name>
    <name type="synonym">Bruchus obtectus</name>
    <dbReference type="NCBI Taxonomy" id="200917"/>
    <lineage>
        <taxon>Eukaryota</taxon>
        <taxon>Metazoa</taxon>
        <taxon>Ecdysozoa</taxon>
        <taxon>Arthropoda</taxon>
        <taxon>Hexapoda</taxon>
        <taxon>Insecta</taxon>
        <taxon>Pterygota</taxon>
        <taxon>Neoptera</taxon>
        <taxon>Endopterygota</taxon>
        <taxon>Coleoptera</taxon>
        <taxon>Polyphaga</taxon>
        <taxon>Cucujiformia</taxon>
        <taxon>Chrysomeloidea</taxon>
        <taxon>Chrysomelidae</taxon>
        <taxon>Bruchinae</taxon>
        <taxon>Bruchini</taxon>
        <taxon>Acanthoscelides</taxon>
    </lineage>
</organism>
<comment type="caution">
    <text evidence="1">The sequence shown here is derived from an EMBL/GenBank/DDBJ whole genome shotgun (WGS) entry which is preliminary data.</text>
</comment>
<dbReference type="AlphaFoldDB" id="A0A9P0JIW6"/>
<protein>
    <submittedName>
        <fullName evidence="1">Uncharacterized protein</fullName>
    </submittedName>
</protein>
<dbReference type="EMBL" id="CAKOFQ010006652">
    <property type="protein sequence ID" value="CAH1953951.1"/>
    <property type="molecule type" value="Genomic_DNA"/>
</dbReference>
<gene>
    <name evidence="1" type="ORF">ACAOBT_LOCUS309</name>
</gene>
<sequence length="105" mass="12099">MTYTHILRPPLISENINGYCRTNIPNYKFWSVLSCLPYDSFAKDVCAKGWNIQTARTTVIFKRFVNQRAAWHISGISGHQQSSKVILKTSRCVKHLEGIESLTRR</sequence>
<evidence type="ECO:0000313" key="1">
    <source>
        <dbReference type="EMBL" id="CAH1953951.1"/>
    </source>
</evidence>